<evidence type="ECO:0000256" key="1">
    <source>
        <dbReference type="SAM" id="SignalP"/>
    </source>
</evidence>
<name>A0A1A9UFX2_GLOAU</name>
<keyword evidence="1" id="KW-0732">Signal</keyword>
<dbReference type="VEuPathDB" id="VectorBase:GAUT003584"/>
<dbReference type="AlphaFoldDB" id="A0A1A9UFX2"/>
<organism evidence="2 3">
    <name type="scientific">Glossina austeni</name>
    <name type="common">Savannah tsetse fly</name>
    <dbReference type="NCBI Taxonomy" id="7395"/>
    <lineage>
        <taxon>Eukaryota</taxon>
        <taxon>Metazoa</taxon>
        <taxon>Ecdysozoa</taxon>
        <taxon>Arthropoda</taxon>
        <taxon>Hexapoda</taxon>
        <taxon>Insecta</taxon>
        <taxon>Pterygota</taxon>
        <taxon>Neoptera</taxon>
        <taxon>Endopterygota</taxon>
        <taxon>Diptera</taxon>
        <taxon>Brachycera</taxon>
        <taxon>Muscomorpha</taxon>
        <taxon>Hippoboscoidea</taxon>
        <taxon>Glossinidae</taxon>
        <taxon>Glossina</taxon>
    </lineage>
</organism>
<feature type="signal peptide" evidence="1">
    <location>
        <begin position="1"/>
        <end position="17"/>
    </location>
</feature>
<dbReference type="Proteomes" id="UP000078200">
    <property type="component" value="Unassembled WGS sequence"/>
</dbReference>
<keyword evidence="3" id="KW-1185">Reference proteome</keyword>
<feature type="chain" id="PRO_5008398470" evidence="1">
    <location>
        <begin position="18"/>
        <end position="176"/>
    </location>
</feature>
<sequence length="176" mass="19678">MLCILIETLSTLSVFYTLQIFDGLNTPVMETKILVISSKLGKLDITYTLISNILVGSSNNKRSGLENKARAKAKRIRQPPENDFVGLCCIAVSNPSPFNITEARATALSASIFQLQLNIGINISQECRQKRNVVDEHENKNYGSYDSDLLPKENLVTPITTTDDELSYGPKYKRKY</sequence>
<accession>A0A1A9UFX2</accession>
<proteinExistence type="predicted"/>
<evidence type="ECO:0000313" key="2">
    <source>
        <dbReference type="EnsemblMetazoa" id="GAUT003584-PA"/>
    </source>
</evidence>
<dbReference type="EnsemblMetazoa" id="GAUT003584-RA">
    <property type="protein sequence ID" value="GAUT003584-PA"/>
    <property type="gene ID" value="GAUT003584"/>
</dbReference>
<protein>
    <submittedName>
        <fullName evidence="2">Uncharacterized protein</fullName>
    </submittedName>
</protein>
<reference evidence="2" key="1">
    <citation type="submission" date="2020-05" db="UniProtKB">
        <authorList>
            <consortium name="EnsemblMetazoa"/>
        </authorList>
    </citation>
    <scope>IDENTIFICATION</scope>
    <source>
        <strain evidence="2">TTRI</strain>
    </source>
</reference>
<evidence type="ECO:0000313" key="3">
    <source>
        <dbReference type="Proteomes" id="UP000078200"/>
    </source>
</evidence>